<feature type="non-terminal residue" evidence="2">
    <location>
        <position position="64"/>
    </location>
</feature>
<evidence type="ECO:0000256" key="1">
    <source>
        <dbReference type="SAM" id="Phobius"/>
    </source>
</evidence>
<feature type="transmembrane region" description="Helical" evidence="1">
    <location>
        <begin position="35"/>
        <end position="57"/>
    </location>
</feature>
<name>A0A482X8B2_LAOST</name>
<comment type="caution">
    <text evidence="2">The sequence shown here is derived from an EMBL/GenBank/DDBJ whole genome shotgun (WGS) entry which is preliminary data.</text>
</comment>
<dbReference type="EMBL" id="QKKF02016381">
    <property type="protein sequence ID" value="RZF41728.1"/>
    <property type="molecule type" value="Genomic_DNA"/>
</dbReference>
<protein>
    <submittedName>
        <fullName evidence="2">Uncharacterized protein</fullName>
    </submittedName>
</protein>
<proteinExistence type="predicted"/>
<dbReference type="AlphaFoldDB" id="A0A482X8B2"/>
<dbReference type="Proteomes" id="UP000291343">
    <property type="component" value="Unassembled WGS sequence"/>
</dbReference>
<sequence length="64" mass="7041">MEIVFAVPFLHIPIGATHLQEGGPRPIIDINAKSLVVTSVILFMLVFVVPGLVRLLIPSRPPHY</sequence>
<organism evidence="2 3">
    <name type="scientific">Laodelphax striatellus</name>
    <name type="common">Small brown planthopper</name>
    <name type="synonym">Delphax striatella</name>
    <dbReference type="NCBI Taxonomy" id="195883"/>
    <lineage>
        <taxon>Eukaryota</taxon>
        <taxon>Metazoa</taxon>
        <taxon>Ecdysozoa</taxon>
        <taxon>Arthropoda</taxon>
        <taxon>Hexapoda</taxon>
        <taxon>Insecta</taxon>
        <taxon>Pterygota</taxon>
        <taxon>Neoptera</taxon>
        <taxon>Paraneoptera</taxon>
        <taxon>Hemiptera</taxon>
        <taxon>Auchenorrhyncha</taxon>
        <taxon>Fulgoroidea</taxon>
        <taxon>Delphacidae</taxon>
        <taxon>Criomorphinae</taxon>
        <taxon>Laodelphax</taxon>
    </lineage>
</organism>
<keyword evidence="3" id="KW-1185">Reference proteome</keyword>
<dbReference type="OrthoDB" id="6436512at2759"/>
<dbReference type="InParanoid" id="A0A482X8B2"/>
<keyword evidence="1" id="KW-1133">Transmembrane helix</keyword>
<gene>
    <name evidence="2" type="ORF">LSTR_LSTR016865</name>
</gene>
<evidence type="ECO:0000313" key="3">
    <source>
        <dbReference type="Proteomes" id="UP000291343"/>
    </source>
</evidence>
<reference evidence="2 3" key="1">
    <citation type="journal article" date="2017" name="Gigascience">
        <title>Genome sequence of the small brown planthopper, Laodelphax striatellus.</title>
        <authorList>
            <person name="Zhu J."/>
            <person name="Jiang F."/>
            <person name="Wang X."/>
            <person name="Yang P."/>
            <person name="Bao Y."/>
            <person name="Zhao W."/>
            <person name="Wang W."/>
            <person name="Lu H."/>
            <person name="Wang Q."/>
            <person name="Cui N."/>
            <person name="Li J."/>
            <person name="Chen X."/>
            <person name="Luo L."/>
            <person name="Yu J."/>
            <person name="Kang L."/>
            <person name="Cui F."/>
        </authorList>
    </citation>
    <scope>NUCLEOTIDE SEQUENCE [LARGE SCALE GENOMIC DNA]</scope>
    <source>
        <strain evidence="2">Lst14</strain>
    </source>
</reference>
<evidence type="ECO:0000313" key="2">
    <source>
        <dbReference type="EMBL" id="RZF41728.1"/>
    </source>
</evidence>
<keyword evidence="1" id="KW-0472">Membrane</keyword>
<accession>A0A482X8B2</accession>
<keyword evidence="1" id="KW-0812">Transmembrane</keyword>